<dbReference type="InterPro" id="IPR057670">
    <property type="entry name" value="SH3_retrovirus"/>
</dbReference>
<dbReference type="InterPro" id="IPR036397">
    <property type="entry name" value="RNaseH_sf"/>
</dbReference>
<dbReference type="PANTHER" id="PTHR42648">
    <property type="entry name" value="TRANSPOSASE, PUTATIVE-RELATED"/>
    <property type="match status" value="1"/>
</dbReference>
<dbReference type="GO" id="GO:0015074">
    <property type="term" value="P:DNA integration"/>
    <property type="evidence" value="ECO:0007669"/>
    <property type="project" value="InterPro"/>
</dbReference>
<organism evidence="3 4">
    <name type="scientific">Phytophthora rubi</name>
    <dbReference type="NCBI Taxonomy" id="129364"/>
    <lineage>
        <taxon>Eukaryota</taxon>
        <taxon>Sar</taxon>
        <taxon>Stramenopiles</taxon>
        <taxon>Oomycota</taxon>
        <taxon>Peronosporomycetes</taxon>
        <taxon>Peronosporales</taxon>
        <taxon>Peronosporaceae</taxon>
        <taxon>Phytophthora</taxon>
    </lineage>
</organism>
<dbReference type="GO" id="GO:0003676">
    <property type="term" value="F:nucleic acid binding"/>
    <property type="evidence" value="ECO:0007669"/>
    <property type="project" value="InterPro"/>
</dbReference>
<dbReference type="Gene3D" id="3.30.420.10">
    <property type="entry name" value="Ribonuclease H-like superfamily/Ribonuclease H"/>
    <property type="match status" value="1"/>
</dbReference>
<dbReference type="PROSITE" id="PS50994">
    <property type="entry name" value="INTEGRASE"/>
    <property type="match status" value="1"/>
</dbReference>
<dbReference type="SUPFAM" id="SSF53098">
    <property type="entry name" value="Ribonuclease H-like"/>
    <property type="match status" value="1"/>
</dbReference>
<name>A0A6A3JFT5_9STRA</name>
<feature type="compositionally biased region" description="Low complexity" evidence="1">
    <location>
        <begin position="272"/>
        <end position="285"/>
    </location>
</feature>
<dbReference type="InterPro" id="IPR001584">
    <property type="entry name" value="Integrase_cat-core"/>
</dbReference>
<gene>
    <name evidence="3" type="ORF">PR001_g21257</name>
</gene>
<dbReference type="AlphaFoldDB" id="A0A6A3JFT5"/>
<feature type="compositionally biased region" description="Basic residues" evidence="1">
    <location>
        <begin position="231"/>
        <end position="242"/>
    </location>
</feature>
<evidence type="ECO:0000259" key="2">
    <source>
        <dbReference type="PROSITE" id="PS50994"/>
    </source>
</evidence>
<comment type="caution">
    <text evidence="3">The sequence shown here is derived from an EMBL/GenBank/DDBJ whole genome shotgun (WGS) entry which is preliminary data.</text>
</comment>
<evidence type="ECO:0000256" key="1">
    <source>
        <dbReference type="SAM" id="MobiDB-lite"/>
    </source>
</evidence>
<sequence length="301" mass="33841">MYTGSNSPIDLVGGEICSDLKRPMTPRDRLNNEYMINFADHYTSYCRVFLVPTKDAAAKQFEHFLESFEKQFNCRIHVLRTDSGGEYQNVDLFCKKTGVARQRSEARHQSSNGKAERMPRTIMNMARCMIFACGLPLNFWGDAVQYAANPVKQNFTQRAQRGMIVGIGEETKGYRVYLPQDKVVVTTQHVRNIETLERAQNENAQKSYLQNDEAEAEEQSAGDAAVAANSSKKKSRKKKKKGYTRETHVTRSIARQAEEKSAEAIQQEESSKSVVASFAASVMSATPPPRVPGQAARKWPT</sequence>
<reference evidence="3 4" key="1">
    <citation type="submission" date="2018-09" db="EMBL/GenBank/DDBJ databases">
        <title>Genomic investigation of the strawberry pathogen Phytophthora fragariae indicates pathogenicity is determined by transcriptional variation in three key races.</title>
        <authorList>
            <person name="Adams T.M."/>
            <person name="Armitage A.D."/>
            <person name="Sobczyk M.K."/>
            <person name="Bates H.J."/>
            <person name="Dunwell J.M."/>
            <person name="Nellist C.F."/>
            <person name="Harrison R.J."/>
        </authorList>
    </citation>
    <scope>NUCLEOTIDE SEQUENCE [LARGE SCALE GENOMIC DNA]</scope>
    <source>
        <strain evidence="3 4">SCRP249</strain>
    </source>
</reference>
<dbReference type="Proteomes" id="UP000429607">
    <property type="component" value="Unassembled WGS sequence"/>
</dbReference>
<protein>
    <recommendedName>
        <fullName evidence="2">Integrase catalytic domain-containing protein</fullName>
    </recommendedName>
</protein>
<proteinExistence type="predicted"/>
<dbReference type="InterPro" id="IPR039537">
    <property type="entry name" value="Retrotran_Ty1/copia-like"/>
</dbReference>
<evidence type="ECO:0000313" key="3">
    <source>
        <dbReference type="EMBL" id="KAE8991325.1"/>
    </source>
</evidence>
<dbReference type="EMBL" id="QXFV01002197">
    <property type="protein sequence ID" value="KAE8991325.1"/>
    <property type="molecule type" value="Genomic_DNA"/>
</dbReference>
<feature type="region of interest" description="Disordered" evidence="1">
    <location>
        <begin position="214"/>
        <end position="301"/>
    </location>
</feature>
<feature type="domain" description="Integrase catalytic" evidence="2">
    <location>
        <begin position="4"/>
        <end position="187"/>
    </location>
</feature>
<accession>A0A6A3JFT5</accession>
<dbReference type="Pfam" id="PF25597">
    <property type="entry name" value="SH3_retrovirus"/>
    <property type="match status" value="1"/>
</dbReference>
<evidence type="ECO:0000313" key="4">
    <source>
        <dbReference type="Proteomes" id="UP000429607"/>
    </source>
</evidence>
<dbReference type="PANTHER" id="PTHR42648:SF28">
    <property type="entry name" value="TRANSPOSON-ENCODED PROTEIN WITH RIBONUCLEASE H-LIKE AND RETROVIRUS ZINC FINGER-LIKE DOMAINS"/>
    <property type="match status" value="1"/>
</dbReference>
<dbReference type="InterPro" id="IPR012337">
    <property type="entry name" value="RNaseH-like_sf"/>
</dbReference>